<dbReference type="PROSITE" id="PS51257">
    <property type="entry name" value="PROKAR_LIPOPROTEIN"/>
    <property type="match status" value="1"/>
</dbReference>
<accession>A0ABN1B552</accession>
<name>A0ABN1B552_9BACI</name>
<feature type="signal peptide" evidence="1">
    <location>
        <begin position="1"/>
        <end position="19"/>
    </location>
</feature>
<dbReference type="Proteomes" id="UP001500880">
    <property type="component" value="Unassembled WGS sequence"/>
</dbReference>
<sequence>MKKGLMVTLIFFMTTLLTGCNLFNEVNDSLDYASEATEYIHTLSEFNSDLPQLMEEAANNPEVEQQLNERLNNIEEQINEFTQLEPPAVAEDLHQQFIKHSENLNQTIQQVTEQGDVAIEQLQNSEIVDTIRDITSLLNQLENLGL</sequence>
<dbReference type="Pfam" id="PF19903">
    <property type="entry name" value="DUF6376"/>
    <property type="match status" value="1"/>
</dbReference>
<dbReference type="RefSeq" id="WP_343839434.1">
    <property type="nucleotide sequence ID" value="NZ_BAAADO010000003.1"/>
</dbReference>
<comment type="caution">
    <text evidence="2">The sequence shown here is derived from an EMBL/GenBank/DDBJ whole genome shotgun (WGS) entry which is preliminary data.</text>
</comment>
<evidence type="ECO:0000313" key="2">
    <source>
        <dbReference type="EMBL" id="GAA0490229.1"/>
    </source>
</evidence>
<proteinExistence type="predicted"/>
<dbReference type="EMBL" id="BAAADO010000003">
    <property type="protein sequence ID" value="GAA0490229.1"/>
    <property type="molecule type" value="Genomic_DNA"/>
</dbReference>
<keyword evidence="1" id="KW-0732">Signal</keyword>
<protein>
    <recommendedName>
        <fullName evidence="4">Lipoprotein</fullName>
    </recommendedName>
</protein>
<feature type="chain" id="PRO_5046650106" description="Lipoprotein" evidence="1">
    <location>
        <begin position="20"/>
        <end position="146"/>
    </location>
</feature>
<organism evidence="2 3">
    <name type="scientific">Salinibacillus aidingensis</name>
    <dbReference type="NCBI Taxonomy" id="237684"/>
    <lineage>
        <taxon>Bacteria</taxon>
        <taxon>Bacillati</taxon>
        <taxon>Bacillota</taxon>
        <taxon>Bacilli</taxon>
        <taxon>Bacillales</taxon>
        <taxon>Bacillaceae</taxon>
        <taxon>Salinibacillus</taxon>
    </lineage>
</organism>
<gene>
    <name evidence="2" type="ORF">GCM10008986_15220</name>
</gene>
<evidence type="ECO:0000313" key="3">
    <source>
        <dbReference type="Proteomes" id="UP001500880"/>
    </source>
</evidence>
<reference evidence="2 3" key="1">
    <citation type="journal article" date="2019" name="Int. J. Syst. Evol. Microbiol.">
        <title>The Global Catalogue of Microorganisms (GCM) 10K type strain sequencing project: providing services to taxonomists for standard genome sequencing and annotation.</title>
        <authorList>
            <consortium name="The Broad Institute Genomics Platform"/>
            <consortium name="The Broad Institute Genome Sequencing Center for Infectious Disease"/>
            <person name="Wu L."/>
            <person name="Ma J."/>
        </authorList>
    </citation>
    <scope>NUCLEOTIDE SEQUENCE [LARGE SCALE GENOMIC DNA]</scope>
    <source>
        <strain evidence="2 3">JCM 12389</strain>
    </source>
</reference>
<dbReference type="InterPro" id="IPR045956">
    <property type="entry name" value="DUF6376"/>
</dbReference>
<evidence type="ECO:0000256" key="1">
    <source>
        <dbReference type="SAM" id="SignalP"/>
    </source>
</evidence>
<evidence type="ECO:0008006" key="4">
    <source>
        <dbReference type="Google" id="ProtNLM"/>
    </source>
</evidence>
<keyword evidence="3" id="KW-1185">Reference proteome</keyword>